<evidence type="ECO:0000256" key="1">
    <source>
        <dbReference type="ARBA" id="ARBA00009437"/>
    </source>
</evidence>
<organism evidence="6 7">
    <name type="scientific">Alloyangia pacifica</name>
    <dbReference type="NCBI Taxonomy" id="311180"/>
    <lineage>
        <taxon>Bacteria</taxon>
        <taxon>Pseudomonadati</taxon>
        <taxon>Pseudomonadota</taxon>
        <taxon>Alphaproteobacteria</taxon>
        <taxon>Rhodobacterales</taxon>
        <taxon>Roseobacteraceae</taxon>
        <taxon>Alloyangia</taxon>
    </lineage>
</organism>
<dbReference type="Pfam" id="PF03466">
    <property type="entry name" value="LysR_substrate"/>
    <property type="match status" value="1"/>
</dbReference>
<dbReference type="InterPro" id="IPR036390">
    <property type="entry name" value="WH_DNA-bd_sf"/>
</dbReference>
<keyword evidence="4" id="KW-0804">Transcription</keyword>
<dbReference type="SUPFAM" id="SSF46785">
    <property type="entry name" value="Winged helix' DNA-binding domain"/>
    <property type="match status" value="1"/>
</dbReference>
<dbReference type="PROSITE" id="PS50931">
    <property type="entry name" value="HTH_LYSR"/>
    <property type="match status" value="1"/>
</dbReference>
<name>A0A2U8HKI4_9RHOB</name>
<dbReference type="GO" id="GO:0003700">
    <property type="term" value="F:DNA-binding transcription factor activity"/>
    <property type="evidence" value="ECO:0007669"/>
    <property type="project" value="InterPro"/>
</dbReference>
<reference evidence="6 7" key="1">
    <citation type="submission" date="2017-06" db="EMBL/GenBank/DDBJ databases">
        <title>Yangia sp. YSBP01 complete genome sequence.</title>
        <authorList>
            <person name="Woo J.-H."/>
            <person name="Kim H.-S."/>
        </authorList>
    </citation>
    <scope>NUCLEOTIDE SEQUENCE [LARGE SCALE GENOMIC DNA]</scope>
    <source>
        <strain evidence="6 7">YSBP01</strain>
        <plasmid evidence="6 7">unnamed1</plasmid>
    </source>
</reference>
<dbReference type="AlphaFoldDB" id="A0A2U8HKI4"/>
<dbReference type="InterPro" id="IPR058163">
    <property type="entry name" value="LysR-type_TF_proteobact-type"/>
</dbReference>
<dbReference type="KEGG" id="ypac:CEW88_19520"/>
<dbReference type="InterPro" id="IPR000847">
    <property type="entry name" value="LysR_HTH_N"/>
</dbReference>
<dbReference type="Proteomes" id="UP000244915">
    <property type="component" value="Plasmid unnamed1"/>
</dbReference>
<dbReference type="Gene3D" id="3.40.190.290">
    <property type="match status" value="1"/>
</dbReference>
<dbReference type="InterPro" id="IPR005119">
    <property type="entry name" value="LysR_subst-bd"/>
</dbReference>
<keyword evidence="3" id="KW-0238">DNA-binding</keyword>
<evidence type="ECO:0000259" key="5">
    <source>
        <dbReference type="PROSITE" id="PS50931"/>
    </source>
</evidence>
<comment type="similarity">
    <text evidence="1">Belongs to the LysR transcriptional regulatory family.</text>
</comment>
<evidence type="ECO:0000313" key="6">
    <source>
        <dbReference type="EMBL" id="AWI86292.1"/>
    </source>
</evidence>
<sequence>MDRIIAARVFIETVERGSATAAANALGMSRAMASRYLTAMEDWAGTRLLHRSTRHMSLSPAGETALARCRELIEVADGISGQATDTAMPQGELRVAMPGALADAIFLPMLRDFAERYPKVSIDLQVTDRIVDLVQDRIDVSLRITGSLDRAVIARRLGNVTSVFCAAPALLSKVGMPADPESLSDLPCVAYAQFGGKTWSLSGPDRTTKVEISGPLQTNETYLLLRGALEGIGIVMLPTFVAAPHIARGNLLRVLPDWQPAPLSLFALYASRRNLPAGTRAFIDYVAEMIGQNPMFRSN</sequence>
<gene>
    <name evidence="6" type="ORF">CEW88_19520</name>
</gene>
<keyword evidence="2" id="KW-0805">Transcription regulation</keyword>
<dbReference type="PANTHER" id="PTHR30537:SF35">
    <property type="entry name" value="TRANSCRIPTIONAL REGULATORY PROTEIN"/>
    <property type="match status" value="1"/>
</dbReference>
<keyword evidence="6" id="KW-0614">Plasmid</keyword>
<dbReference type="Gene3D" id="1.10.10.10">
    <property type="entry name" value="Winged helix-like DNA-binding domain superfamily/Winged helix DNA-binding domain"/>
    <property type="match status" value="1"/>
</dbReference>
<dbReference type="GO" id="GO:0043565">
    <property type="term" value="F:sequence-specific DNA binding"/>
    <property type="evidence" value="ECO:0007669"/>
    <property type="project" value="TreeGrafter"/>
</dbReference>
<evidence type="ECO:0000313" key="7">
    <source>
        <dbReference type="Proteomes" id="UP000244915"/>
    </source>
</evidence>
<dbReference type="EMBL" id="CP022191">
    <property type="protein sequence ID" value="AWI86292.1"/>
    <property type="molecule type" value="Genomic_DNA"/>
</dbReference>
<proteinExistence type="inferred from homology"/>
<dbReference type="CDD" id="cd08422">
    <property type="entry name" value="PBP2_CrgA_like"/>
    <property type="match status" value="1"/>
</dbReference>
<evidence type="ECO:0000256" key="4">
    <source>
        <dbReference type="ARBA" id="ARBA00023163"/>
    </source>
</evidence>
<dbReference type="GO" id="GO:0006351">
    <property type="term" value="P:DNA-templated transcription"/>
    <property type="evidence" value="ECO:0007669"/>
    <property type="project" value="TreeGrafter"/>
</dbReference>
<feature type="domain" description="HTH lysR-type" evidence="5">
    <location>
        <begin position="1"/>
        <end position="59"/>
    </location>
</feature>
<dbReference type="PANTHER" id="PTHR30537">
    <property type="entry name" value="HTH-TYPE TRANSCRIPTIONAL REGULATOR"/>
    <property type="match status" value="1"/>
</dbReference>
<accession>A0A2U8HKI4</accession>
<evidence type="ECO:0000256" key="3">
    <source>
        <dbReference type="ARBA" id="ARBA00023125"/>
    </source>
</evidence>
<dbReference type="OrthoDB" id="9813056at2"/>
<evidence type="ECO:0000256" key="2">
    <source>
        <dbReference type="ARBA" id="ARBA00023015"/>
    </source>
</evidence>
<dbReference type="SUPFAM" id="SSF53850">
    <property type="entry name" value="Periplasmic binding protein-like II"/>
    <property type="match status" value="1"/>
</dbReference>
<geneLocation type="plasmid" evidence="6 7">
    <name>unnamed1</name>
</geneLocation>
<protein>
    <submittedName>
        <fullName evidence="6">LysR family transcriptional regulator</fullName>
    </submittedName>
</protein>
<dbReference type="InterPro" id="IPR036388">
    <property type="entry name" value="WH-like_DNA-bd_sf"/>
</dbReference>
<dbReference type="Pfam" id="PF00126">
    <property type="entry name" value="HTH_1"/>
    <property type="match status" value="1"/>
</dbReference>